<dbReference type="NCBIfam" id="TIGR00229">
    <property type="entry name" value="sensory_box"/>
    <property type="match status" value="4"/>
</dbReference>
<feature type="domain" description="PAC" evidence="8">
    <location>
        <begin position="314"/>
        <end position="365"/>
    </location>
</feature>
<dbReference type="InterPro" id="IPR004358">
    <property type="entry name" value="Sig_transdc_His_kin-like_C"/>
</dbReference>
<dbReference type="Proteomes" id="UP000256779">
    <property type="component" value="Unassembled WGS sequence"/>
</dbReference>
<evidence type="ECO:0000313" key="10">
    <source>
        <dbReference type="Proteomes" id="UP000256779"/>
    </source>
</evidence>
<dbReference type="InterPro" id="IPR003594">
    <property type="entry name" value="HATPase_dom"/>
</dbReference>
<dbReference type="Pfam" id="PF08447">
    <property type="entry name" value="PAS_3"/>
    <property type="match status" value="2"/>
</dbReference>
<keyword evidence="3" id="KW-0597">Phosphoprotein</keyword>
<dbReference type="SUPFAM" id="SSF55785">
    <property type="entry name" value="PYP-like sensor domain (PAS domain)"/>
    <property type="match status" value="6"/>
</dbReference>
<evidence type="ECO:0000259" key="8">
    <source>
        <dbReference type="PROSITE" id="PS50113"/>
    </source>
</evidence>
<dbReference type="Gene3D" id="3.30.450.20">
    <property type="entry name" value="PAS domain"/>
    <property type="match status" value="6"/>
</dbReference>
<dbReference type="Pfam" id="PF13188">
    <property type="entry name" value="PAS_8"/>
    <property type="match status" value="1"/>
</dbReference>
<evidence type="ECO:0000259" key="6">
    <source>
        <dbReference type="PROSITE" id="PS50109"/>
    </source>
</evidence>
<dbReference type="EC" id="2.7.13.3" evidence="2"/>
<dbReference type="SUPFAM" id="SSF55874">
    <property type="entry name" value="ATPase domain of HSP90 chaperone/DNA topoisomerase II/histidine kinase"/>
    <property type="match status" value="1"/>
</dbReference>
<comment type="caution">
    <text evidence="9">The sequence shown here is derived from an EMBL/GenBank/DDBJ whole genome shotgun (WGS) entry which is preliminary data.</text>
</comment>
<evidence type="ECO:0000256" key="5">
    <source>
        <dbReference type="ARBA" id="ARBA00022777"/>
    </source>
</evidence>
<keyword evidence="4" id="KW-0808">Transferase</keyword>
<dbReference type="InterPro" id="IPR013655">
    <property type="entry name" value="PAS_fold_3"/>
</dbReference>
<dbReference type="PROSITE" id="PS50109">
    <property type="entry name" value="HIS_KIN"/>
    <property type="match status" value="1"/>
</dbReference>
<dbReference type="GO" id="GO:0006355">
    <property type="term" value="P:regulation of DNA-templated transcription"/>
    <property type="evidence" value="ECO:0007669"/>
    <property type="project" value="InterPro"/>
</dbReference>
<protein>
    <recommendedName>
        <fullName evidence="2">histidine kinase</fullName>
        <ecNumber evidence="2">2.7.13.3</ecNumber>
    </recommendedName>
</protein>
<dbReference type="SUPFAM" id="SSF47384">
    <property type="entry name" value="Homodimeric domain of signal transducing histidine kinase"/>
    <property type="match status" value="1"/>
</dbReference>
<keyword evidence="5" id="KW-0418">Kinase</keyword>
<dbReference type="CDD" id="cd00082">
    <property type="entry name" value="HisKA"/>
    <property type="match status" value="1"/>
</dbReference>
<feature type="domain" description="PAC" evidence="8">
    <location>
        <begin position="808"/>
        <end position="860"/>
    </location>
</feature>
<feature type="domain" description="PAS" evidence="7">
    <location>
        <begin position="607"/>
        <end position="649"/>
    </location>
</feature>
<feature type="domain" description="PAC" evidence="8">
    <location>
        <begin position="678"/>
        <end position="730"/>
    </location>
</feature>
<evidence type="ECO:0000256" key="4">
    <source>
        <dbReference type="ARBA" id="ARBA00022679"/>
    </source>
</evidence>
<reference evidence="9 10" key="1">
    <citation type="submission" date="2018-07" db="EMBL/GenBank/DDBJ databases">
        <title>Genomic Encyclopedia of Type Strains, Phase IV (KMG-IV): sequencing the most valuable type-strain genomes for metagenomic binning, comparative biology and taxonomic classification.</title>
        <authorList>
            <person name="Goeker M."/>
        </authorList>
    </citation>
    <scope>NUCLEOTIDE SEQUENCE [LARGE SCALE GENOMIC DNA]</scope>
    <source>
        <strain evidence="9 10">DSM 4134</strain>
    </source>
</reference>
<dbReference type="SMART" id="SM00388">
    <property type="entry name" value="HisKA"/>
    <property type="match status" value="1"/>
</dbReference>
<feature type="domain" description="PAS" evidence="7">
    <location>
        <begin position="238"/>
        <end position="311"/>
    </location>
</feature>
<accession>A0A3D9L789</accession>
<dbReference type="AlphaFoldDB" id="A0A3D9L789"/>
<proteinExistence type="predicted"/>
<dbReference type="Gene3D" id="1.10.287.130">
    <property type="match status" value="1"/>
</dbReference>
<dbReference type="PROSITE" id="PS50112">
    <property type="entry name" value="PAS"/>
    <property type="match status" value="3"/>
</dbReference>
<dbReference type="PANTHER" id="PTHR43304">
    <property type="entry name" value="PHYTOCHROME-LIKE PROTEIN CPH1"/>
    <property type="match status" value="1"/>
</dbReference>
<evidence type="ECO:0000256" key="2">
    <source>
        <dbReference type="ARBA" id="ARBA00012438"/>
    </source>
</evidence>
<dbReference type="RefSeq" id="WP_115866715.1">
    <property type="nucleotide sequence ID" value="NZ_QREG01000002.1"/>
</dbReference>
<dbReference type="SMART" id="SM00086">
    <property type="entry name" value="PAC"/>
    <property type="match status" value="3"/>
</dbReference>
<evidence type="ECO:0000259" key="7">
    <source>
        <dbReference type="PROSITE" id="PS50112"/>
    </source>
</evidence>
<dbReference type="InterPro" id="IPR005467">
    <property type="entry name" value="His_kinase_dom"/>
</dbReference>
<dbReference type="EMBL" id="QREG01000002">
    <property type="protein sequence ID" value="REE02185.1"/>
    <property type="molecule type" value="Genomic_DNA"/>
</dbReference>
<dbReference type="SMART" id="SM00387">
    <property type="entry name" value="HATPase_c"/>
    <property type="match status" value="1"/>
</dbReference>
<dbReference type="Pfam" id="PF00512">
    <property type="entry name" value="HisKA"/>
    <property type="match status" value="1"/>
</dbReference>
<dbReference type="InterPro" id="IPR003661">
    <property type="entry name" value="HisK_dim/P_dom"/>
</dbReference>
<sequence length="1099" mass="126725">MLDAEVFQSVIDQSPVPQAIYSDDGNLLYCNTSYQNLFAKSTSPPKHLADTFDAPTPGNLAFLDAFRNQQTTDLPLMRYAIHLGSSDDCFLKISLKPLKNQLTLITLKDYSSFIKKNKTIADNAYGLLILNKEFKIVYVNELLQDAYHQKFQTRLKENHSILEYAPDSRHDELNKIFSDLEEGKSVSGETEIPTPQGTRFYHIHRQPQFDANDHLFATVISIRETTDKHQSDQQLRTNSDQFKTLISSLDAIIWEADATTLSFRFVSPQSVRILGYEPEEWYRSSEFWPNIIHPRDRNTTIASCENHIKAGTDHILEYRIRHKNGHYIWVRDQVSVKQTESGDRIVRGVIFDLTKEKQAEDELLRTNKQLQTAAQMANLGYWSFDEHTKQFNWSSEAQALWHPFQLKPSTTIDQLFSFCHPEDQLRFHQKFDQLTDGDHVIHQAFRVLQDDLVRWYQLKGNIRIVDGELKQSEGTIQDITRQKQDEEALQSSKTQFVNLVESIQDGFFSLDKDFTITYWNAAAERMTNTIRSQAIQKNVWDVFPQLKENNLPFYTTTSAAMEDRKPRNFQAWYPLTSLWLEARLYPSDEGLTVFFKDITQAKETETQLRRFKKVIDQSLNAVTITDHEGQVLYCNKSFKDHIGYDEKSLQAAGGPCGIYKSEEVAQKVSYSIREGKYWDGDLELINVKGKTIDFYVNAGPVFDDNGELIATYGILTDISERKAAEERIRKSNDRYQAVERATNDITYDWDFSSETLEWNESIKTQLGHDWHKAPQPLSVWAKFVHPEDLPKAEESLNHALYQSNDDQWQQEYKLQRTDGSYAQILERGYIFRDLNGKPIRMIGALQDITELKAQEKQLSQVNQQLLKQTEALKRSNMELEQFAYVASHDLQEPLRMITGFLQLLKKKYASELNETANSYVDFAVDGAARMRELIKDLLAYSRIGRTPRKHQRIDLNQVMSDMEVLFRKEIHASNGKLIWDKLPTIEAPATSIRQLFQNLIGNALKYQRKGIAPEVKITTEESETNIKINLKDNGVGMNPDDISRMFALFQRGPQHESNQGSGIGLAICQKIVENLNGKIDVTTALNEGSTFTIWLPKQH</sequence>
<dbReference type="CDD" id="cd00130">
    <property type="entry name" value="PAS"/>
    <property type="match status" value="4"/>
</dbReference>
<comment type="catalytic activity">
    <reaction evidence="1">
        <text>ATP + protein L-histidine = ADP + protein N-phospho-L-histidine.</text>
        <dbReference type="EC" id="2.7.13.3"/>
    </reaction>
</comment>
<gene>
    <name evidence="9" type="ORF">C7460_102209</name>
</gene>
<dbReference type="InterPro" id="IPR001610">
    <property type="entry name" value="PAC"/>
</dbReference>
<dbReference type="InterPro" id="IPR036097">
    <property type="entry name" value="HisK_dim/P_sf"/>
</dbReference>
<dbReference type="SMART" id="SM00091">
    <property type="entry name" value="PAS"/>
    <property type="match status" value="7"/>
</dbReference>
<organism evidence="9 10">
    <name type="scientific">Marinoscillum furvescens DSM 4134</name>
    <dbReference type="NCBI Taxonomy" id="1122208"/>
    <lineage>
        <taxon>Bacteria</taxon>
        <taxon>Pseudomonadati</taxon>
        <taxon>Bacteroidota</taxon>
        <taxon>Cytophagia</taxon>
        <taxon>Cytophagales</taxon>
        <taxon>Reichenbachiellaceae</taxon>
        <taxon>Marinoscillum</taxon>
    </lineage>
</organism>
<dbReference type="InterPro" id="IPR000700">
    <property type="entry name" value="PAS-assoc_C"/>
</dbReference>
<dbReference type="Pfam" id="PF13426">
    <property type="entry name" value="PAS_9"/>
    <property type="match status" value="2"/>
</dbReference>
<evidence type="ECO:0000256" key="3">
    <source>
        <dbReference type="ARBA" id="ARBA00022553"/>
    </source>
</evidence>
<dbReference type="GO" id="GO:0000155">
    <property type="term" value="F:phosphorelay sensor kinase activity"/>
    <property type="evidence" value="ECO:0007669"/>
    <property type="project" value="InterPro"/>
</dbReference>
<dbReference type="InterPro" id="IPR052162">
    <property type="entry name" value="Sensor_kinase/Photoreceptor"/>
</dbReference>
<dbReference type="InterPro" id="IPR000014">
    <property type="entry name" value="PAS"/>
</dbReference>
<feature type="domain" description="Histidine kinase" evidence="6">
    <location>
        <begin position="885"/>
        <end position="1099"/>
    </location>
</feature>
<dbReference type="InterPro" id="IPR036890">
    <property type="entry name" value="HATPase_C_sf"/>
</dbReference>
<feature type="domain" description="PAS" evidence="7">
    <location>
        <begin position="492"/>
        <end position="543"/>
    </location>
</feature>
<dbReference type="Gene3D" id="3.30.565.10">
    <property type="entry name" value="Histidine kinase-like ATPase, C-terminal domain"/>
    <property type="match status" value="1"/>
</dbReference>
<dbReference type="PANTHER" id="PTHR43304:SF1">
    <property type="entry name" value="PAC DOMAIN-CONTAINING PROTEIN"/>
    <property type="match status" value="1"/>
</dbReference>
<dbReference type="Pfam" id="PF02518">
    <property type="entry name" value="HATPase_c"/>
    <property type="match status" value="1"/>
</dbReference>
<keyword evidence="10" id="KW-1185">Reference proteome</keyword>
<dbReference type="OrthoDB" id="9124519at2"/>
<dbReference type="PRINTS" id="PR00344">
    <property type="entry name" value="BCTRLSENSOR"/>
</dbReference>
<dbReference type="InterPro" id="IPR013767">
    <property type="entry name" value="PAS_fold"/>
</dbReference>
<evidence type="ECO:0000256" key="1">
    <source>
        <dbReference type="ARBA" id="ARBA00000085"/>
    </source>
</evidence>
<dbReference type="Pfam" id="PF00989">
    <property type="entry name" value="PAS"/>
    <property type="match status" value="1"/>
</dbReference>
<dbReference type="InterPro" id="IPR035965">
    <property type="entry name" value="PAS-like_dom_sf"/>
</dbReference>
<evidence type="ECO:0000313" key="9">
    <source>
        <dbReference type="EMBL" id="REE02185.1"/>
    </source>
</evidence>
<name>A0A3D9L789_MARFU</name>
<dbReference type="PROSITE" id="PS50113">
    <property type="entry name" value="PAC"/>
    <property type="match status" value="3"/>
</dbReference>